<dbReference type="Proteomes" id="UP000078561">
    <property type="component" value="Unassembled WGS sequence"/>
</dbReference>
<feature type="compositionally biased region" description="Basic and acidic residues" evidence="1">
    <location>
        <begin position="35"/>
        <end position="47"/>
    </location>
</feature>
<feature type="compositionally biased region" description="Polar residues" evidence="1">
    <location>
        <begin position="53"/>
        <end position="65"/>
    </location>
</feature>
<evidence type="ECO:0000313" key="3">
    <source>
        <dbReference type="Proteomes" id="UP000078561"/>
    </source>
</evidence>
<feature type="region of interest" description="Disordered" evidence="1">
    <location>
        <begin position="28"/>
        <end position="47"/>
    </location>
</feature>
<keyword evidence="3" id="KW-1185">Reference proteome</keyword>
<dbReference type="AlphaFoldDB" id="A0A163K294"/>
<dbReference type="EMBL" id="LT554489">
    <property type="protein sequence ID" value="SAM06046.1"/>
    <property type="molecule type" value="Genomic_DNA"/>
</dbReference>
<name>A0A163K294_ABSGL</name>
<sequence length="85" mass="9802">MVVDNNSIHRSSFPSVVKQWLLLMSSTTSSPTHSLSEEDHRHHSDSRFESTYFSFPDYDSSQQPELETKSAPKQCRKQDPPILYS</sequence>
<dbReference type="InParanoid" id="A0A163K294"/>
<proteinExistence type="predicted"/>
<accession>A0A163K294</accession>
<feature type="region of interest" description="Disordered" evidence="1">
    <location>
        <begin position="53"/>
        <end position="85"/>
    </location>
</feature>
<protein>
    <submittedName>
        <fullName evidence="2">Uncharacterized protein</fullName>
    </submittedName>
</protein>
<evidence type="ECO:0000256" key="1">
    <source>
        <dbReference type="SAM" id="MobiDB-lite"/>
    </source>
</evidence>
<reference evidence="2" key="1">
    <citation type="submission" date="2016-04" db="EMBL/GenBank/DDBJ databases">
        <authorList>
            <person name="Evans L.H."/>
            <person name="Alamgir A."/>
            <person name="Owens N."/>
            <person name="Weber N.D."/>
            <person name="Virtaneva K."/>
            <person name="Barbian K."/>
            <person name="Babar A."/>
            <person name="Rosenke K."/>
        </authorList>
    </citation>
    <scope>NUCLEOTIDE SEQUENCE [LARGE SCALE GENOMIC DNA]</scope>
    <source>
        <strain evidence="2">CBS 101.48</strain>
    </source>
</reference>
<organism evidence="2">
    <name type="scientific">Absidia glauca</name>
    <name type="common">Pin mould</name>
    <dbReference type="NCBI Taxonomy" id="4829"/>
    <lineage>
        <taxon>Eukaryota</taxon>
        <taxon>Fungi</taxon>
        <taxon>Fungi incertae sedis</taxon>
        <taxon>Mucoromycota</taxon>
        <taxon>Mucoromycotina</taxon>
        <taxon>Mucoromycetes</taxon>
        <taxon>Mucorales</taxon>
        <taxon>Cunninghamellaceae</taxon>
        <taxon>Absidia</taxon>
    </lineage>
</organism>
<gene>
    <name evidence="2" type="primary">ABSGL_11922.1 scaffold 12357</name>
</gene>
<evidence type="ECO:0000313" key="2">
    <source>
        <dbReference type="EMBL" id="SAM06046.1"/>
    </source>
</evidence>